<name>A0A343VQZ0_9MYCO</name>
<feature type="region of interest" description="Disordered" evidence="1">
    <location>
        <begin position="1"/>
        <end position="22"/>
    </location>
</feature>
<proteinExistence type="predicted"/>
<reference evidence="2" key="1">
    <citation type="journal article" date="2018" name="Front. Microbiol.">
        <title>Beyond the Limits: tRNA Array Units in Mycobacterium Genomes.</title>
        <authorList>
            <person name="Morgado S.M."/>
            <person name="Vicente A.C."/>
        </authorList>
    </citation>
    <scope>NUCLEOTIDE SEQUENCE</scope>
    <source>
        <strain evidence="2">CBMA 213</strain>
        <plasmid evidence="2">pCBMA213_1</plasmid>
    </source>
</reference>
<accession>A0A343VQZ0</accession>
<protein>
    <submittedName>
        <fullName evidence="2">Uncharacterized protein</fullName>
    </submittedName>
</protein>
<sequence>MNSYQGHHRWPARTGRDTRRADTGDMNWAYSNDAMMAALSAAPCDMIDETALPPATTAKRALRGDTGTPYRPPTRLDGLRVIGVSLAMTALAIVSASSKLNSPLTCVVAAGAVSLMACAIRALRRAPWYGYTRRERMHLSAALAAWPHDRSELLVNTGQEAAWDHRLGARVPRRAGAAALVWNEPNLVAVAVIVIDSILRTDVWTTHLLDLHHARIDLDSELRRINLLAHRLWRSTTAPDRYPAAAPTQSWNDLVDRADELTRYADTLIAIDALTRQRTALENADLAQEAHGQPGSTRSRMCADLNQQIRDALEQLPHQPAHLRSRS</sequence>
<evidence type="ECO:0000256" key="1">
    <source>
        <dbReference type="SAM" id="MobiDB-lite"/>
    </source>
</evidence>
<organism evidence="2">
    <name type="scientific">Mycolicibacterium sp. CBMA 213</name>
    <dbReference type="NCBI Taxonomy" id="1968788"/>
    <lineage>
        <taxon>Bacteria</taxon>
        <taxon>Bacillati</taxon>
        <taxon>Actinomycetota</taxon>
        <taxon>Actinomycetes</taxon>
        <taxon>Mycobacteriales</taxon>
        <taxon>Mycobacteriaceae</taxon>
        <taxon>Mycolicibacterium</taxon>
    </lineage>
</organism>
<keyword evidence="2" id="KW-0614">Plasmid</keyword>
<geneLocation type="plasmid" evidence="2">
    <name>pCBMA213_1</name>
</geneLocation>
<dbReference type="EMBL" id="MF600313">
    <property type="protein sequence ID" value="AVN58314.1"/>
    <property type="molecule type" value="Genomic_DNA"/>
</dbReference>
<feature type="compositionally biased region" description="Basic residues" evidence="1">
    <location>
        <begin position="1"/>
        <end position="11"/>
    </location>
</feature>
<dbReference type="AlphaFoldDB" id="A0A343VQZ0"/>
<gene>
    <name evidence="2" type="ORF">B5P44_p00019</name>
</gene>
<dbReference type="RefSeq" id="WP_155921793.1">
    <property type="nucleotide sequence ID" value="NZ_MF600313.1"/>
</dbReference>
<evidence type="ECO:0000313" key="2">
    <source>
        <dbReference type="EMBL" id="AVN58314.1"/>
    </source>
</evidence>